<gene>
    <name evidence="3" type="ORF">B1199_07055</name>
</gene>
<reference evidence="3 4" key="1">
    <citation type="submission" date="2017-02" db="EMBL/GenBank/DDBJ databases">
        <title>Pseudoalteromonas ulvae TC14 Genome.</title>
        <authorList>
            <person name="Molmeret M."/>
        </authorList>
    </citation>
    <scope>NUCLEOTIDE SEQUENCE [LARGE SCALE GENOMIC DNA]</scope>
    <source>
        <strain evidence="3">TC14</strain>
    </source>
</reference>
<evidence type="ECO:0000259" key="2">
    <source>
        <dbReference type="PROSITE" id="PS51648"/>
    </source>
</evidence>
<organism evidence="3 4">
    <name type="scientific">Pseudoalteromonas ulvae</name>
    <dbReference type="NCBI Taxonomy" id="107327"/>
    <lineage>
        <taxon>Bacteria</taxon>
        <taxon>Pseudomonadati</taxon>
        <taxon>Pseudomonadota</taxon>
        <taxon>Gammaproteobacteria</taxon>
        <taxon>Alteromonadales</taxon>
        <taxon>Pseudoalteromonadaceae</taxon>
        <taxon>Pseudoalteromonas</taxon>
    </lineage>
</organism>
<feature type="domain" description="YcgL" evidence="2">
    <location>
        <begin position="1"/>
        <end position="85"/>
    </location>
</feature>
<dbReference type="HAMAP" id="MF_01866">
    <property type="entry name" value="UPF0745"/>
    <property type="match status" value="1"/>
</dbReference>
<accession>A0A244CR83</accession>
<dbReference type="PANTHER" id="PTHR38109">
    <property type="entry name" value="PROTEIN YCGL"/>
    <property type="match status" value="1"/>
</dbReference>
<dbReference type="PROSITE" id="PS51648">
    <property type="entry name" value="YCGL"/>
    <property type="match status" value="1"/>
</dbReference>
<keyword evidence="4" id="KW-1185">Reference proteome</keyword>
<dbReference type="EMBL" id="MWPV01000002">
    <property type="protein sequence ID" value="OUL58105.1"/>
    <property type="molecule type" value="Genomic_DNA"/>
</dbReference>
<sequence>MLTAVYKSSKKIDTYLYVERKDDFSKVPEALMTTFGKPILVMIINIRDRKALGVADVEKVREQLADKGFYLQIPPPTDNLLDQLRKENGANNQ</sequence>
<dbReference type="SUPFAM" id="SSF160191">
    <property type="entry name" value="YcgL-like"/>
    <property type="match status" value="1"/>
</dbReference>
<dbReference type="InterPro" id="IPR038068">
    <property type="entry name" value="YcgL-like_sf"/>
</dbReference>
<proteinExistence type="inferred from homology"/>
<comment type="caution">
    <text evidence="3">The sequence shown here is derived from an EMBL/GenBank/DDBJ whole genome shotgun (WGS) entry which is preliminary data.</text>
</comment>
<evidence type="ECO:0000313" key="3">
    <source>
        <dbReference type="EMBL" id="OUL58105.1"/>
    </source>
</evidence>
<evidence type="ECO:0000313" key="4">
    <source>
        <dbReference type="Proteomes" id="UP000194841"/>
    </source>
</evidence>
<dbReference type="PANTHER" id="PTHR38109:SF1">
    <property type="entry name" value="PROTEIN YCGL"/>
    <property type="match status" value="1"/>
</dbReference>
<dbReference type="OrthoDB" id="7062382at2"/>
<name>A0A244CR83_PSEDV</name>
<dbReference type="InterPro" id="IPR027354">
    <property type="entry name" value="YcgL_dom"/>
</dbReference>
<dbReference type="Pfam" id="PF05166">
    <property type="entry name" value="YcgL"/>
    <property type="match status" value="1"/>
</dbReference>
<evidence type="ECO:0000256" key="1">
    <source>
        <dbReference type="HAMAP-Rule" id="MF_01866"/>
    </source>
</evidence>
<dbReference type="Proteomes" id="UP000194841">
    <property type="component" value="Unassembled WGS sequence"/>
</dbReference>
<protein>
    <recommendedName>
        <fullName evidence="1">YcgL domain-containing protein B1199_07055</fullName>
    </recommendedName>
</protein>
<dbReference type="AlphaFoldDB" id="A0A244CR83"/>
<dbReference type="Gene3D" id="3.10.510.20">
    <property type="entry name" value="YcgL domain"/>
    <property type="match status" value="1"/>
</dbReference>
<dbReference type="RefSeq" id="WP_086743411.1">
    <property type="nucleotide sequence ID" value="NZ_MWPV01000002.1"/>
</dbReference>